<gene>
    <name evidence="9" type="ORF">HCN83_07215</name>
</gene>
<proteinExistence type="inferred from homology"/>
<accession>A0A969TUI4</accession>
<dbReference type="AlphaFoldDB" id="A0A969TUI4"/>
<dbReference type="InterPro" id="IPR050260">
    <property type="entry name" value="FAD-bd_OxRdtase"/>
</dbReference>
<comment type="caution">
    <text evidence="9">The sequence shown here is derived from an EMBL/GenBank/DDBJ whole genome shotgun (WGS) entry which is preliminary data.</text>
</comment>
<keyword evidence="4" id="KW-0274">FAD</keyword>
<protein>
    <submittedName>
        <fullName evidence="9">FAD-dependent oxidoreductase</fullName>
    </submittedName>
</protein>
<evidence type="ECO:0000259" key="7">
    <source>
        <dbReference type="Pfam" id="PF02852"/>
    </source>
</evidence>
<dbReference type="SUPFAM" id="SSF51905">
    <property type="entry name" value="FAD/NAD(P)-binding domain"/>
    <property type="match status" value="1"/>
</dbReference>
<dbReference type="RefSeq" id="WP_168005895.1">
    <property type="nucleotide sequence ID" value="NZ_JAATHJ010000008.1"/>
</dbReference>
<sequence>MKVVIIGGDAAGMSAAMQVVHKREDASITVLERGGIYSYGQCGLPYYLGGTVDEAEDLIARPVSFFRDKGIDAKTYHEVTKVESDKQLVHAFDHESSSEVLFNYDVLLCASGGSPVRLPVDGADLEGIHTLKTIPDAKAIKDDLGQTEQITIIGAGYIGLEVAENYLEQGKKVRLINRSDKLGSNFDETVSEALRKEAEKHGIELHLHEDVTRFEGENGRVARVVTTKGSYDADGVIVAVGISPNTSYLEGTGVHLHYSGAAIVDPYMRTNVANIYAAGDCATQYHRVKEQHDYVPLGTHANKQGRVAGANISGERKTFQGIVGTAIMRFFDLTAGRTGIGVSEAKETGYACSVKVIETHPYADYFPGANKMKLQLVKDDASGRLLGIQAVGTTGVDKRIDAASVMIYNNMTTTDIQNLDLSYAPPYNSTWDPVQKGARAFK</sequence>
<dbReference type="InterPro" id="IPR004099">
    <property type="entry name" value="Pyr_nucl-diS_OxRdtase_dimer"/>
</dbReference>
<organism evidence="9 10">
    <name type="scientific">Alkalicoccus luteus</name>
    <dbReference type="NCBI Taxonomy" id="1237094"/>
    <lineage>
        <taxon>Bacteria</taxon>
        <taxon>Bacillati</taxon>
        <taxon>Bacillota</taxon>
        <taxon>Bacilli</taxon>
        <taxon>Bacillales</taxon>
        <taxon>Bacillaceae</taxon>
        <taxon>Alkalicoccus</taxon>
    </lineage>
</organism>
<evidence type="ECO:0000256" key="2">
    <source>
        <dbReference type="ARBA" id="ARBA00009130"/>
    </source>
</evidence>
<feature type="domain" description="FAD/NAD(P)-binding" evidence="8">
    <location>
        <begin position="1"/>
        <end position="292"/>
    </location>
</feature>
<keyword evidence="5" id="KW-0560">Oxidoreductase</keyword>
<dbReference type="InterPro" id="IPR016156">
    <property type="entry name" value="FAD/NAD-linked_Rdtase_dimer_sf"/>
</dbReference>
<dbReference type="SUPFAM" id="SSF55424">
    <property type="entry name" value="FAD/NAD-linked reductases, dimerisation (C-terminal) domain"/>
    <property type="match status" value="1"/>
</dbReference>
<dbReference type="InterPro" id="IPR036188">
    <property type="entry name" value="FAD/NAD-bd_sf"/>
</dbReference>
<dbReference type="EMBL" id="JAATHJ010000008">
    <property type="protein sequence ID" value="NJP37375.1"/>
    <property type="molecule type" value="Genomic_DNA"/>
</dbReference>
<evidence type="ECO:0000313" key="10">
    <source>
        <dbReference type="Proteomes" id="UP000752012"/>
    </source>
</evidence>
<dbReference type="GO" id="GO:0016491">
    <property type="term" value="F:oxidoreductase activity"/>
    <property type="evidence" value="ECO:0007669"/>
    <property type="project" value="UniProtKB-KW"/>
</dbReference>
<evidence type="ECO:0000256" key="3">
    <source>
        <dbReference type="ARBA" id="ARBA00022630"/>
    </source>
</evidence>
<dbReference type="PANTHER" id="PTHR43429">
    <property type="entry name" value="PYRIDINE NUCLEOTIDE-DISULFIDE OXIDOREDUCTASE DOMAIN-CONTAINING"/>
    <property type="match status" value="1"/>
</dbReference>
<evidence type="ECO:0000256" key="1">
    <source>
        <dbReference type="ARBA" id="ARBA00001974"/>
    </source>
</evidence>
<evidence type="ECO:0000256" key="4">
    <source>
        <dbReference type="ARBA" id="ARBA00022827"/>
    </source>
</evidence>
<dbReference type="PRINTS" id="PR00411">
    <property type="entry name" value="PNDRDTASEI"/>
</dbReference>
<dbReference type="Proteomes" id="UP000752012">
    <property type="component" value="Unassembled WGS sequence"/>
</dbReference>
<dbReference type="PANTHER" id="PTHR43429:SF1">
    <property type="entry name" value="NAD(P)H SULFUR OXIDOREDUCTASE (COA-DEPENDENT)"/>
    <property type="match status" value="1"/>
</dbReference>
<evidence type="ECO:0000259" key="8">
    <source>
        <dbReference type="Pfam" id="PF07992"/>
    </source>
</evidence>
<comment type="cofactor">
    <cofactor evidence="1">
        <name>FAD</name>
        <dbReference type="ChEBI" id="CHEBI:57692"/>
    </cofactor>
</comment>
<evidence type="ECO:0000256" key="5">
    <source>
        <dbReference type="ARBA" id="ARBA00023002"/>
    </source>
</evidence>
<evidence type="ECO:0000313" key="9">
    <source>
        <dbReference type="EMBL" id="NJP37375.1"/>
    </source>
</evidence>
<dbReference type="Gene3D" id="3.50.50.60">
    <property type="entry name" value="FAD/NAD(P)-binding domain"/>
    <property type="match status" value="2"/>
</dbReference>
<keyword evidence="3" id="KW-0285">Flavoprotein</keyword>
<dbReference type="Pfam" id="PF07992">
    <property type="entry name" value="Pyr_redox_2"/>
    <property type="match status" value="1"/>
</dbReference>
<dbReference type="PRINTS" id="PR00368">
    <property type="entry name" value="FADPNR"/>
</dbReference>
<keyword evidence="6" id="KW-0676">Redox-active center</keyword>
<comment type="similarity">
    <text evidence="2">Belongs to the class-III pyridine nucleotide-disulfide oxidoreductase family.</text>
</comment>
<evidence type="ECO:0000256" key="6">
    <source>
        <dbReference type="ARBA" id="ARBA00023284"/>
    </source>
</evidence>
<dbReference type="InterPro" id="IPR023753">
    <property type="entry name" value="FAD/NAD-binding_dom"/>
</dbReference>
<dbReference type="Pfam" id="PF02852">
    <property type="entry name" value="Pyr_redox_dim"/>
    <property type="match status" value="1"/>
</dbReference>
<keyword evidence="10" id="KW-1185">Reference proteome</keyword>
<feature type="domain" description="Pyridine nucleotide-disulphide oxidoreductase dimerisation" evidence="7">
    <location>
        <begin position="328"/>
        <end position="428"/>
    </location>
</feature>
<reference evidence="9 10" key="1">
    <citation type="submission" date="2020-03" db="EMBL/GenBank/DDBJ databases">
        <title>Assessment of the enzymatic potential of alkaline-tolerant lipase obtained from Bacillus luteus H11 (technogenic soil) for the bioremediation of saline soils contaminated with petroleum substances.</title>
        <authorList>
            <person name="Kalwasinska A."/>
        </authorList>
    </citation>
    <scope>NUCLEOTIDE SEQUENCE [LARGE SCALE GENOMIC DNA]</scope>
    <source>
        <strain evidence="9 10">H11</strain>
    </source>
</reference>
<name>A0A969TUI4_9BACI</name>